<feature type="domain" description="Helicase C-terminal" evidence="7">
    <location>
        <begin position="1"/>
        <end position="139"/>
    </location>
</feature>
<dbReference type="GO" id="GO:0031011">
    <property type="term" value="C:Ino80 complex"/>
    <property type="evidence" value="ECO:0007669"/>
    <property type="project" value="UniProtKB-UniRule"/>
</dbReference>
<evidence type="ECO:0000256" key="6">
    <source>
        <dbReference type="SAM" id="MobiDB-lite"/>
    </source>
</evidence>
<evidence type="ECO:0000313" key="9">
    <source>
        <dbReference type="Proteomes" id="UP000689195"/>
    </source>
</evidence>
<reference evidence="8" key="1">
    <citation type="submission" date="2021-01" db="EMBL/GenBank/DDBJ databases">
        <authorList>
            <consortium name="Genoscope - CEA"/>
            <person name="William W."/>
        </authorList>
    </citation>
    <scope>NUCLEOTIDE SEQUENCE</scope>
</reference>
<keyword evidence="5" id="KW-0227">DNA damage</keyword>
<evidence type="ECO:0000256" key="5">
    <source>
        <dbReference type="RuleBase" id="RU368001"/>
    </source>
</evidence>
<proteinExistence type="inferred from homology"/>
<dbReference type="Pfam" id="PF00271">
    <property type="entry name" value="Helicase_C"/>
    <property type="match status" value="1"/>
</dbReference>
<organism evidence="8 9">
    <name type="scientific">Paramecium pentaurelia</name>
    <dbReference type="NCBI Taxonomy" id="43138"/>
    <lineage>
        <taxon>Eukaryota</taxon>
        <taxon>Sar</taxon>
        <taxon>Alveolata</taxon>
        <taxon>Ciliophora</taxon>
        <taxon>Intramacronucleata</taxon>
        <taxon>Oligohymenophorea</taxon>
        <taxon>Peniculida</taxon>
        <taxon>Parameciidae</taxon>
        <taxon>Paramecium</taxon>
    </lineage>
</organism>
<dbReference type="GO" id="GO:0005524">
    <property type="term" value="F:ATP binding"/>
    <property type="evidence" value="ECO:0007669"/>
    <property type="project" value="UniProtKB-UniRule"/>
</dbReference>
<keyword evidence="5" id="KW-0238">DNA-binding</keyword>
<dbReference type="GO" id="GO:0006281">
    <property type="term" value="P:DNA repair"/>
    <property type="evidence" value="ECO:0007669"/>
    <property type="project" value="UniProtKB-UniRule"/>
</dbReference>
<comment type="subcellular location">
    <subcellularLocation>
        <location evidence="1 5">Nucleus</location>
    </subcellularLocation>
</comment>
<gene>
    <name evidence="8" type="ORF">PPENT_87.1.T0090426</name>
</gene>
<evidence type="ECO:0000256" key="4">
    <source>
        <dbReference type="ARBA" id="ARBA00022840"/>
    </source>
</evidence>
<dbReference type="EC" id="3.6.4.-" evidence="5"/>
<dbReference type="GO" id="GO:0042393">
    <property type="term" value="F:histone binding"/>
    <property type="evidence" value="ECO:0007669"/>
    <property type="project" value="TreeGrafter"/>
</dbReference>
<dbReference type="SMART" id="SM00490">
    <property type="entry name" value="HELICc"/>
    <property type="match status" value="1"/>
</dbReference>
<comment type="similarity">
    <text evidence="5">Belongs to the SNF2/RAD54 helicase family.</text>
</comment>
<evidence type="ECO:0000256" key="1">
    <source>
        <dbReference type="ARBA" id="ARBA00004123"/>
    </source>
</evidence>
<comment type="catalytic activity">
    <reaction evidence="5">
        <text>ATP + H2O = ADP + phosphate + H(+)</text>
        <dbReference type="Rhea" id="RHEA:13065"/>
        <dbReference type="ChEBI" id="CHEBI:15377"/>
        <dbReference type="ChEBI" id="CHEBI:15378"/>
        <dbReference type="ChEBI" id="CHEBI:30616"/>
        <dbReference type="ChEBI" id="CHEBI:43474"/>
        <dbReference type="ChEBI" id="CHEBI:456216"/>
    </reaction>
</comment>
<evidence type="ECO:0000259" key="7">
    <source>
        <dbReference type="PROSITE" id="PS51194"/>
    </source>
</evidence>
<dbReference type="InterPro" id="IPR050520">
    <property type="entry name" value="INO80/SWR1_helicase"/>
</dbReference>
<keyword evidence="3 5" id="KW-0378">Hydrolase</keyword>
<accession>A0A8S1SNS6</accession>
<comment type="function">
    <text evidence="5">ATPase component of the INO80 complex which remodels chromatin by shifting nucleosomes and is involved in DNA repair.</text>
</comment>
<dbReference type="CDD" id="cd18793">
    <property type="entry name" value="SF2_C_SNF"/>
    <property type="match status" value="1"/>
</dbReference>
<dbReference type="GO" id="GO:0006338">
    <property type="term" value="P:chromatin remodeling"/>
    <property type="evidence" value="ECO:0007669"/>
    <property type="project" value="UniProtKB-UniRule"/>
</dbReference>
<dbReference type="OrthoDB" id="448448at2759"/>
<comment type="subunit">
    <text evidence="5">Component of the INO80 chromatin-remodeling complex.</text>
</comment>
<dbReference type="EMBL" id="CAJJDO010000009">
    <property type="protein sequence ID" value="CAD8141076.1"/>
    <property type="molecule type" value="Genomic_DNA"/>
</dbReference>
<dbReference type="PROSITE" id="PS51194">
    <property type="entry name" value="HELICASE_CTER"/>
    <property type="match status" value="1"/>
</dbReference>
<comment type="domain">
    <text evidence="5">The DBINO region is involved in binding to DNA.</text>
</comment>
<protein>
    <recommendedName>
        <fullName evidence="5">Chromatin-remodeling ATPase INO80</fullName>
        <ecNumber evidence="5">3.6.4.-</ecNumber>
    </recommendedName>
</protein>
<comment type="caution">
    <text evidence="8">The sequence shown here is derived from an EMBL/GenBank/DDBJ whole genome shotgun (WGS) entry which is preliminary data.</text>
</comment>
<dbReference type="GO" id="GO:0003677">
    <property type="term" value="F:DNA binding"/>
    <property type="evidence" value="ECO:0007669"/>
    <property type="project" value="UniProtKB-UniRule"/>
</dbReference>
<keyword evidence="2" id="KW-0547">Nucleotide-binding</keyword>
<dbReference type="PANTHER" id="PTHR45685">
    <property type="entry name" value="HELICASE SRCAP-RELATED"/>
    <property type="match status" value="1"/>
</dbReference>
<dbReference type="Proteomes" id="UP000689195">
    <property type="component" value="Unassembled WGS sequence"/>
</dbReference>
<evidence type="ECO:0000256" key="3">
    <source>
        <dbReference type="ARBA" id="ARBA00022801"/>
    </source>
</evidence>
<keyword evidence="4 5" id="KW-0067">ATP-binding</keyword>
<dbReference type="AlphaFoldDB" id="A0A8S1SNS6"/>
<dbReference type="InterPro" id="IPR001650">
    <property type="entry name" value="Helicase_C-like"/>
</dbReference>
<feature type="compositionally biased region" description="Basic and acidic residues" evidence="6">
    <location>
        <begin position="168"/>
        <end position="186"/>
    </location>
</feature>
<name>A0A8S1SNS6_9CILI</name>
<feature type="region of interest" description="Disordered" evidence="6">
    <location>
        <begin position="161"/>
        <end position="195"/>
    </location>
</feature>
<dbReference type="InterPro" id="IPR049730">
    <property type="entry name" value="SNF2/RAD54-like_C"/>
</dbReference>
<dbReference type="PANTHER" id="PTHR45685:SF2">
    <property type="entry name" value="CHROMATIN-REMODELING ATPASE INO80"/>
    <property type="match status" value="1"/>
</dbReference>
<dbReference type="GO" id="GO:0016887">
    <property type="term" value="F:ATP hydrolysis activity"/>
    <property type="evidence" value="ECO:0007669"/>
    <property type="project" value="TreeGrafter"/>
</dbReference>
<evidence type="ECO:0000256" key="2">
    <source>
        <dbReference type="ARBA" id="ARBA00022741"/>
    </source>
</evidence>
<keyword evidence="5" id="KW-0234">DNA repair</keyword>
<evidence type="ECO:0000313" key="8">
    <source>
        <dbReference type="EMBL" id="CAD8141076.1"/>
    </source>
</evidence>
<keyword evidence="9" id="KW-1185">Reference proteome</keyword>
<sequence>MTRMLDILEEYMLHKGYTYFRMDGQCQINDRRDMVNEFQQNDKIFAFLLSTRAGGLGITLTQADAVIFYDNDWNPTMDAQATDRAHRIGRTKDVYVYRLITKGTIEERIVKRAQQKQNVQSTVYSGGFQGDKFKPQEVFELLFGEQEIDETVANKFMVKGQKKKKKPVKIEQKDTQKEVSKEQKEQQEEEDIIEFDLRELEMNEKDCEDAD</sequence>